<dbReference type="GO" id="GO:0032543">
    <property type="term" value="P:mitochondrial translation"/>
    <property type="evidence" value="ECO:0007669"/>
    <property type="project" value="TreeGrafter"/>
</dbReference>
<dbReference type="PANTHER" id="PTHR13691">
    <property type="entry name" value="RIBOSOMAL PROTEIN L2"/>
    <property type="match status" value="1"/>
</dbReference>
<evidence type="ECO:0000256" key="1">
    <source>
        <dbReference type="ARBA" id="ARBA00005636"/>
    </source>
</evidence>
<keyword evidence="3" id="KW-0687">Ribonucleoprotein</keyword>
<dbReference type="InterPro" id="IPR008991">
    <property type="entry name" value="Translation_prot_SH3-like_sf"/>
</dbReference>
<feature type="compositionally biased region" description="Basic residues" evidence="4">
    <location>
        <begin position="401"/>
        <end position="410"/>
    </location>
</feature>
<dbReference type="InterPro" id="IPR002171">
    <property type="entry name" value="Ribosomal_uL2"/>
</dbReference>
<dbReference type="Proteomes" id="UP000655588">
    <property type="component" value="Unassembled WGS sequence"/>
</dbReference>
<dbReference type="EMBL" id="WNWW01000463">
    <property type="protein sequence ID" value="KAF3424463.1"/>
    <property type="molecule type" value="Genomic_DNA"/>
</dbReference>
<keyword evidence="8" id="KW-1185">Reference proteome</keyword>
<dbReference type="PANTHER" id="PTHR13691:SF73">
    <property type="entry name" value="LARGE RIBOSOMAL SUBUNIT PROTEIN UL2M"/>
    <property type="match status" value="1"/>
</dbReference>
<dbReference type="Gene3D" id="2.30.30.30">
    <property type="match status" value="1"/>
</dbReference>
<feature type="domain" description="Large ribosomal subunit protein uL2 RNA-binding" evidence="6">
    <location>
        <begin position="206"/>
        <end position="288"/>
    </location>
</feature>
<dbReference type="InterPro" id="IPR022669">
    <property type="entry name" value="Ribosomal_uL2_C"/>
</dbReference>
<comment type="similarity">
    <text evidence="1">Belongs to the universal ribosomal protein uL2 family.</text>
</comment>
<evidence type="ECO:0008006" key="9">
    <source>
        <dbReference type="Google" id="ProtNLM"/>
    </source>
</evidence>
<evidence type="ECO:0000313" key="7">
    <source>
        <dbReference type="EMBL" id="KAF3424463.1"/>
    </source>
</evidence>
<dbReference type="Pfam" id="PF00181">
    <property type="entry name" value="Ribosomal_L2_N"/>
    <property type="match status" value="1"/>
</dbReference>
<dbReference type="GO" id="GO:0005762">
    <property type="term" value="C:mitochondrial large ribosomal subunit"/>
    <property type="evidence" value="ECO:0007669"/>
    <property type="project" value="TreeGrafter"/>
</dbReference>
<feature type="compositionally biased region" description="Acidic residues" evidence="4">
    <location>
        <begin position="36"/>
        <end position="56"/>
    </location>
</feature>
<evidence type="ECO:0000256" key="4">
    <source>
        <dbReference type="SAM" id="MobiDB-lite"/>
    </source>
</evidence>
<evidence type="ECO:0000313" key="8">
    <source>
        <dbReference type="Proteomes" id="UP000655588"/>
    </source>
</evidence>
<reference evidence="7" key="1">
    <citation type="submission" date="2019-11" db="EMBL/GenBank/DDBJ databases">
        <title>The nuclear and mitochondrial genomes of Frieseomelitta varia - a highly eusocial stingless bee (Meliponini) with a permanently sterile worker caste.</title>
        <authorList>
            <person name="Freitas F.C.P."/>
            <person name="Lourenco A.P."/>
            <person name="Nunes F.M.F."/>
            <person name="Paschoal A.R."/>
            <person name="Abreu F.C.P."/>
            <person name="Barbin F.O."/>
            <person name="Bataglia L."/>
            <person name="Cardoso-Junior C.A.M."/>
            <person name="Cervoni M.S."/>
            <person name="Silva S.R."/>
            <person name="Dalarmi F."/>
            <person name="Del Lama M.A."/>
            <person name="Depintor T.S."/>
            <person name="Ferreira K.M."/>
            <person name="Goria P.S."/>
            <person name="Jaskot M.C."/>
            <person name="Lago D.C."/>
            <person name="Luna-Lucena D."/>
            <person name="Moda L.M."/>
            <person name="Nascimento L."/>
            <person name="Pedrino M."/>
            <person name="Rabico F.O."/>
            <person name="Sanches F.C."/>
            <person name="Santos D.E."/>
            <person name="Santos C.G."/>
            <person name="Vieira J."/>
            <person name="Lopes T.F."/>
            <person name="Barchuk A.R."/>
            <person name="Hartfelder K."/>
            <person name="Simoes Z.L.P."/>
            <person name="Bitondi M.M.G."/>
            <person name="Pinheiro D.G."/>
        </authorList>
    </citation>
    <scope>NUCLEOTIDE SEQUENCE</scope>
    <source>
        <strain evidence="7">USP_RPSP 00005682</strain>
        <tissue evidence="7">Whole individual</tissue>
    </source>
</reference>
<keyword evidence="2" id="KW-0689">Ribosomal protein</keyword>
<evidence type="ECO:0000259" key="5">
    <source>
        <dbReference type="SMART" id="SM01382"/>
    </source>
</evidence>
<dbReference type="GO" id="GO:0003723">
    <property type="term" value="F:RNA binding"/>
    <property type="evidence" value="ECO:0007669"/>
    <property type="project" value="TreeGrafter"/>
</dbReference>
<dbReference type="SUPFAM" id="SSF50249">
    <property type="entry name" value="Nucleic acid-binding proteins"/>
    <property type="match status" value="1"/>
</dbReference>
<evidence type="ECO:0000259" key="6">
    <source>
        <dbReference type="SMART" id="SM01383"/>
    </source>
</evidence>
<evidence type="ECO:0000256" key="2">
    <source>
        <dbReference type="ARBA" id="ARBA00022980"/>
    </source>
</evidence>
<proteinExistence type="inferred from homology"/>
<feature type="region of interest" description="Disordered" evidence="4">
    <location>
        <begin position="376"/>
        <end position="423"/>
    </location>
</feature>
<organism evidence="7 8">
    <name type="scientific">Frieseomelitta varia</name>
    <dbReference type="NCBI Taxonomy" id="561572"/>
    <lineage>
        <taxon>Eukaryota</taxon>
        <taxon>Metazoa</taxon>
        <taxon>Ecdysozoa</taxon>
        <taxon>Arthropoda</taxon>
        <taxon>Hexapoda</taxon>
        <taxon>Insecta</taxon>
        <taxon>Pterygota</taxon>
        <taxon>Neoptera</taxon>
        <taxon>Endopterygota</taxon>
        <taxon>Hymenoptera</taxon>
        <taxon>Apocrita</taxon>
        <taxon>Aculeata</taxon>
        <taxon>Apoidea</taxon>
        <taxon>Anthophila</taxon>
        <taxon>Apidae</taxon>
        <taxon>Frieseomelitta</taxon>
    </lineage>
</organism>
<dbReference type="SUPFAM" id="SSF50104">
    <property type="entry name" value="Translation proteins SH3-like domain"/>
    <property type="match status" value="1"/>
</dbReference>
<accession>A0A833RPZ9</accession>
<sequence length="498" mass="55364">MYISAQTSVESPGRDLPSVTRAAVGPYTRVHMHVDDNDDDDDDEDDVGKDGYDDENYDQDVDLFQRMRKQYRALGSIGHTRPSSSCALGYHDRLLVTFKSRRSLINMCLLNSSITDGAVLSYPRIICKQRNLKQDSLRATGRAFARQIVEVCSKAASVSVQLQPKRSQWNLVKKPKPGEKGKSYRRIVHFQDKYTIEPLNVTNLAGRDPVTGRVVAKGIGGGIKHKYHWIQWIRDGPTDLNVPPKEDKVLAVFKDGCRTSFVALVGGGNELRYILATENMKVGDIIRTHRGIPVNHVRASEGDAYPLGALPKGTIVNCVEKYPGKGGALIHAAGTCGLITKSDGDRVIVKMPSKKEFSLHQTCMATVGRLSNVLHGSTPIGSAQKNRELGNRPRSGLWQRKSGKHGRKLRAPPPVRKIGSSEENTPKKEILLLNHRPLNTVETIVSESSTILCVEISRLLNLHKFAIHYFTIVHSFLDCVSSRSISLYTYLHQIEDVE</sequence>
<dbReference type="InterPro" id="IPR014722">
    <property type="entry name" value="Rib_uL2_dom2"/>
</dbReference>
<dbReference type="Pfam" id="PF03947">
    <property type="entry name" value="Ribosomal_L2_C"/>
    <property type="match status" value="1"/>
</dbReference>
<gene>
    <name evidence="7" type="ORF">E2986_11867</name>
</gene>
<name>A0A833RPZ9_9HYME</name>
<comment type="caution">
    <text evidence="7">The sequence shown here is derived from an EMBL/GenBank/DDBJ whole genome shotgun (WGS) entry which is preliminary data.</text>
</comment>
<dbReference type="SMART" id="SM01383">
    <property type="entry name" value="Ribosomal_L2"/>
    <property type="match status" value="1"/>
</dbReference>
<dbReference type="InterPro" id="IPR012340">
    <property type="entry name" value="NA-bd_OB-fold"/>
</dbReference>
<dbReference type="Gene3D" id="2.40.50.140">
    <property type="entry name" value="Nucleic acid-binding proteins"/>
    <property type="match status" value="1"/>
</dbReference>
<protein>
    <recommendedName>
        <fullName evidence="9">Ribosomal protein L2</fullName>
    </recommendedName>
</protein>
<feature type="domain" description="Large ribosomal subunit protein uL2 C-terminal" evidence="5">
    <location>
        <begin position="299"/>
        <end position="413"/>
    </location>
</feature>
<evidence type="ECO:0000256" key="3">
    <source>
        <dbReference type="ARBA" id="ARBA00023274"/>
    </source>
</evidence>
<dbReference type="SMART" id="SM01382">
    <property type="entry name" value="Ribosomal_L2_C"/>
    <property type="match status" value="1"/>
</dbReference>
<dbReference type="GO" id="GO:0003735">
    <property type="term" value="F:structural constituent of ribosome"/>
    <property type="evidence" value="ECO:0007669"/>
    <property type="project" value="InterPro"/>
</dbReference>
<dbReference type="AlphaFoldDB" id="A0A833RPZ9"/>
<dbReference type="InterPro" id="IPR022666">
    <property type="entry name" value="Ribosomal_uL2_RNA-bd_dom"/>
</dbReference>
<feature type="region of interest" description="Disordered" evidence="4">
    <location>
        <begin position="27"/>
        <end position="56"/>
    </location>
</feature>